<organism evidence="1 2">
    <name type="scientific">Parasaccharibacter apium</name>
    <dbReference type="NCBI Taxonomy" id="1510841"/>
    <lineage>
        <taxon>Bacteria</taxon>
        <taxon>Pseudomonadati</taxon>
        <taxon>Pseudomonadota</taxon>
        <taxon>Alphaproteobacteria</taxon>
        <taxon>Acetobacterales</taxon>
        <taxon>Acetobacteraceae</taxon>
        <taxon>Parasaccharibacter</taxon>
    </lineage>
</organism>
<name>A0A7U7J0K3_9PROT</name>
<dbReference type="Proteomes" id="UP000027590">
    <property type="component" value="Unassembled WGS sequence"/>
</dbReference>
<evidence type="ECO:0000313" key="1">
    <source>
        <dbReference type="EMBL" id="CDG33166.1"/>
    </source>
</evidence>
<reference evidence="1 2" key="2">
    <citation type="journal article" date="2014" name="PLoS ONE">
        <title>Evolution of mitochondria reconstructed from the energy metabolism of living bacteria.</title>
        <authorList>
            <person name="Degli Esposti M."/>
            <person name="Chouaia B."/>
            <person name="Comandatore F."/>
            <person name="Crotti E."/>
            <person name="Sassera D."/>
            <person name="Lievens P.M."/>
            <person name="Daffonchio D."/>
            <person name="Bandi C."/>
        </authorList>
    </citation>
    <scope>NUCLEOTIDE SEQUENCE [LARGE SCALE GENOMIC DNA]</scope>
    <source>
        <strain evidence="2">AM169</strain>
    </source>
</reference>
<dbReference type="AlphaFoldDB" id="A0A7U7J0K3"/>
<proteinExistence type="predicted"/>
<reference evidence="1 2" key="1">
    <citation type="journal article" date="2014" name="Genome Biol. Evol.">
        <title>Acetic acid bacteria genomes reveal functional traits for adaptation to life in insect guts.</title>
        <authorList>
            <person name="Chouaia B."/>
            <person name="Gaiarsa S."/>
            <person name="Crotti E."/>
            <person name="Comandatore F."/>
            <person name="Degli Esposti M."/>
            <person name="Ricci I."/>
            <person name="Alma A."/>
            <person name="Favia G."/>
            <person name="Bandi C."/>
            <person name="Daffonchio D."/>
        </authorList>
    </citation>
    <scope>NUCLEOTIDE SEQUENCE [LARGE SCALE GENOMIC DNA]</scope>
    <source>
        <strain evidence="2">AM169</strain>
    </source>
</reference>
<sequence length="41" mass="4775">MYPSFWRIRHVFFRSSGGGGHGCFQPVLSECWVFPDLPYLP</sequence>
<dbReference type="EMBL" id="CBLY010000003">
    <property type="protein sequence ID" value="CDG33166.1"/>
    <property type="molecule type" value="Genomic_DNA"/>
</dbReference>
<protein>
    <submittedName>
        <fullName evidence="1">Uncharacterized protein</fullName>
    </submittedName>
</protein>
<gene>
    <name evidence="1" type="ORF">SACS_0428</name>
</gene>
<accession>A0A7U7J0K3</accession>
<evidence type="ECO:0000313" key="2">
    <source>
        <dbReference type="Proteomes" id="UP000027590"/>
    </source>
</evidence>
<comment type="caution">
    <text evidence="1">The sequence shown here is derived from an EMBL/GenBank/DDBJ whole genome shotgun (WGS) entry which is preliminary data.</text>
</comment>